<name>A0A4S4D056_CAMSN</name>
<evidence type="ECO:0000256" key="4">
    <source>
        <dbReference type="ARBA" id="ARBA00022989"/>
    </source>
</evidence>
<dbReference type="GO" id="GO:0006865">
    <property type="term" value="P:amino acid transport"/>
    <property type="evidence" value="ECO:0007669"/>
    <property type="project" value="UniProtKB-KW"/>
</dbReference>
<feature type="compositionally biased region" description="Basic and acidic residues" evidence="6">
    <location>
        <begin position="125"/>
        <end position="151"/>
    </location>
</feature>
<accession>A0A4S4D056</accession>
<keyword evidence="10" id="KW-1185">Reference proteome</keyword>
<reference evidence="9 10" key="1">
    <citation type="journal article" date="2018" name="Proc. Natl. Acad. Sci. U.S.A.">
        <title>Draft genome sequence of Camellia sinensis var. sinensis provides insights into the evolution of the tea genome and tea quality.</title>
        <authorList>
            <person name="Wei C."/>
            <person name="Yang H."/>
            <person name="Wang S."/>
            <person name="Zhao J."/>
            <person name="Liu C."/>
            <person name="Gao L."/>
            <person name="Xia E."/>
            <person name="Lu Y."/>
            <person name="Tai Y."/>
            <person name="She G."/>
            <person name="Sun J."/>
            <person name="Cao H."/>
            <person name="Tong W."/>
            <person name="Gao Q."/>
            <person name="Li Y."/>
            <person name="Deng W."/>
            <person name="Jiang X."/>
            <person name="Wang W."/>
            <person name="Chen Q."/>
            <person name="Zhang S."/>
            <person name="Li H."/>
            <person name="Wu J."/>
            <person name="Wang P."/>
            <person name="Li P."/>
            <person name="Shi C."/>
            <person name="Zheng F."/>
            <person name="Jian J."/>
            <person name="Huang B."/>
            <person name="Shan D."/>
            <person name="Shi M."/>
            <person name="Fang C."/>
            <person name="Yue Y."/>
            <person name="Li F."/>
            <person name="Li D."/>
            <person name="Wei S."/>
            <person name="Han B."/>
            <person name="Jiang C."/>
            <person name="Yin Y."/>
            <person name="Xia T."/>
            <person name="Zhang Z."/>
            <person name="Bennetzen J.L."/>
            <person name="Zhao S."/>
            <person name="Wan X."/>
        </authorList>
    </citation>
    <scope>NUCLEOTIDE SEQUENCE [LARGE SCALE GENOMIC DNA]</scope>
    <source>
        <strain evidence="10">cv. Shuchazao</strain>
        <tissue evidence="9">Leaf</tissue>
    </source>
</reference>
<comment type="caution">
    <text evidence="9">The sequence shown here is derived from an EMBL/GenBank/DDBJ whole genome shotgun (WGS) entry which is preliminary data.</text>
</comment>
<protein>
    <recommendedName>
        <fullName evidence="8">Amino acid transporter transmembrane domain-containing protein</fullName>
    </recommendedName>
</protein>
<keyword evidence="3" id="KW-0813">Transport</keyword>
<dbReference type="STRING" id="542762.A0A4S4D056"/>
<proteinExistence type="predicted"/>
<feature type="transmembrane region" description="Helical" evidence="7">
    <location>
        <begin position="306"/>
        <end position="329"/>
    </location>
</feature>
<evidence type="ECO:0000256" key="5">
    <source>
        <dbReference type="ARBA" id="ARBA00023136"/>
    </source>
</evidence>
<feature type="region of interest" description="Disordered" evidence="6">
    <location>
        <begin position="123"/>
        <end position="191"/>
    </location>
</feature>
<evidence type="ECO:0000313" key="10">
    <source>
        <dbReference type="Proteomes" id="UP000306102"/>
    </source>
</evidence>
<dbReference type="EMBL" id="SDRB02013269">
    <property type="protein sequence ID" value="THF95418.1"/>
    <property type="molecule type" value="Genomic_DNA"/>
</dbReference>
<keyword evidence="5 7" id="KW-0472">Membrane</keyword>
<gene>
    <name evidence="9" type="ORF">TEA_026550</name>
</gene>
<organism evidence="9 10">
    <name type="scientific">Camellia sinensis var. sinensis</name>
    <name type="common">China tea</name>
    <dbReference type="NCBI Taxonomy" id="542762"/>
    <lineage>
        <taxon>Eukaryota</taxon>
        <taxon>Viridiplantae</taxon>
        <taxon>Streptophyta</taxon>
        <taxon>Embryophyta</taxon>
        <taxon>Tracheophyta</taxon>
        <taxon>Spermatophyta</taxon>
        <taxon>Magnoliopsida</taxon>
        <taxon>eudicotyledons</taxon>
        <taxon>Gunneridae</taxon>
        <taxon>Pentapetalae</taxon>
        <taxon>asterids</taxon>
        <taxon>Ericales</taxon>
        <taxon>Theaceae</taxon>
        <taxon>Camellia</taxon>
    </lineage>
</organism>
<evidence type="ECO:0000256" key="6">
    <source>
        <dbReference type="SAM" id="MobiDB-lite"/>
    </source>
</evidence>
<dbReference type="InterPro" id="IPR013057">
    <property type="entry name" value="AA_transpt_TM"/>
</dbReference>
<evidence type="ECO:0000259" key="8">
    <source>
        <dbReference type="Pfam" id="PF01490"/>
    </source>
</evidence>
<keyword evidence="4 7" id="KW-1133">Transmembrane helix</keyword>
<feature type="domain" description="Amino acid transporter transmembrane" evidence="8">
    <location>
        <begin position="289"/>
        <end position="345"/>
    </location>
</feature>
<evidence type="ECO:0000256" key="7">
    <source>
        <dbReference type="SAM" id="Phobius"/>
    </source>
</evidence>
<keyword evidence="2 7" id="KW-0812">Transmembrane</keyword>
<dbReference type="Pfam" id="PF01490">
    <property type="entry name" value="Aa_trans"/>
    <property type="match status" value="1"/>
</dbReference>
<evidence type="ECO:0000256" key="3">
    <source>
        <dbReference type="ARBA" id="ARBA00022970"/>
    </source>
</evidence>
<evidence type="ECO:0000313" key="9">
    <source>
        <dbReference type="EMBL" id="THF95418.1"/>
    </source>
</evidence>
<comment type="subcellular location">
    <subcellularLocation>
        <location evidence="1">Membrane</location>
    </subcellularLocation>
</comment>
<keyword evidence="3" id="KW-0029">Amino-acid transport</keyword>
<feature type="compositionally biased region" description="Basic and acidic residues" evidence="6">
    <location>
        <begin position="164"/>
        <end position="177"/>
    </location>
</feature>
<sequence>MSSQSIPVIPAIDRWRLALVGHLKINCDAAYYKHSSVESIVVVVCDSHGKLVEGSTQSVLAPSTLQAEAYAIQLACLVSQGLYRSQWKLKVIINRILVNFSSMETKKDKHLLEKSSSFAFGDAEQDNHDREHHQQDPDRNPKLNPNKDHHQNNATDNSELPTEIEPKQESNKEENKYEFTTQTIEESPPPPPNFGKVSEEIDQFIHALSNIKDQESDLPKVPDAVEQFTFLAKEKIANYDSIESPVKWNQLSKEDTLSFLDRLLKVTALLTVFSSELKCGYLCIQRNRMVLPLESEIKEKDKFGKILGLSMTFISFMYGGCGVFIYMAFGEDTKDIITPNLRQGISMIWDLGNSWVIRVGNGWRMRASRGRNGRGEERE</sequence>
<dbReference type="AlphaFoldDB" id="A0A4S4D056"/>
<dbReference type="Proteomes" id="UP000306102">
    <property type="component" value="Unassembled WGS sequence"/>
</dbReference>
<evidence type="ECO:0000256" key="2">
    <source>
        <dbReference type="ARBA" id="ARBA00022692"/>
    </source>
</evidence>
<evidence type="ECO:0000256" key="1">
    <source>
        <dbReference type="ARBA" id="ARBA00004370"/>
    </source>
</evidence>
<dbReference type="GO" id="GO:0016020">
    <property type="term" value="C:membrane"/>
    <property type="evidence" value="ECO:0007669"/>
    <property type="project" value="UniProtKB-SubCell"/>
</dbReference>